<dbReference type="RefSeq" id="WP_244640089.1">
    <property type="nucleotide sequence ID" value="NZ_BMZE01000002.1"/>
</dbReference>
<dbReference type="PANTHER" id="PTHR43531">
    <property type="entry name" value="PROTEIN ICFG"/>
    <property type="match status" value="1"/>
</dbReference>
<dbReference type="PRINTS" id="PR00260">
    <property type="entry name" value="CHEMTRNSDUCR"/>
</dbReference>
<dbReference type="EMBL" id="BMZE01000002">
    <property type="protein sequence ID" value="GHA23961.1"/>
    <property type="molecule type" value="Genomic_DNA"/>
</dbReference>
<gene>
    <name evidence="9" type="ORF">GCM10007989_19500</name>
</gene>
<protein>
    <recommendedName>
        <fullName evidence="11">Methyl-accepting chemotaxis protein</fullName>
    </recommendedName>
</protein>
<dbReference type="SMART" id="SM00304">
    <property type="entry name" value="HAMP"/>
    <property type="match status" value="2"/>
</dbReference>
<feature type="domain" description="Methyl-accepting transducer" evidence="7">
    <location>
        <begin position="379"/>
        <end position="608"/>
    </location>
</feature>
<dbReference type="PANTHER" id="PTHR43531:SF14">
    <property type="entry name" value="METHYL-ACCEPTING CHEMOTAXIS PROTEIN I-RELATED"/>
    <property type="match status" value="1"/>
</dbReference>
<evidence type="ECO:0000313" key="9">
    <source>
        <dbReference type="EMBL" id="GHA23961.1"/>
    </source>
</evidence>
<dbReference type="PROSITE" id="PS50111">
    <property type="entry name" value="CHEMOTAXIS_TRANSDUC_2"/>
    <property type="match status" value="1"/>
</dbReference>
<sequence>MFSKLSVASRVYGAFGTLIVLLIIASLIGYAGANVIGSTFDNYRLAARQSLEISGYDRDLAEANVALLSYRLSPTPAAAAYLIERMEDVATNDPDGVALFENDPVAIEQIRSVETAANQFLDITDQLITAREDGDILTVSSLNARIDILKAEMKETFDTMAEATRQREETLGPQANTQAELTSVLVAVIGGVAVVIGAILAFITGRWLSRAIAAMTAVMRRLANGEFDMSISGAEREHELGQMAKALEVFKSNGKAMELAEVERASAARQTSERVEMMGAFQSAFDEVVEASVKGDFTRRIDRQFADPDINRICQNFNAMLEAINGALGEAGHVLSALARTDLTQRMEGTYHGAFAALRDDTNAVGEKLTSVADQLRRTSSALKTATGEILAGANDLSERTTRQAAAIEETSAAMEQLSTTVTDNAKKAGNAYERSQSAAKLAGEGGAVMGQATTAMERITQSSAKISNIIGMIDDIAFQTNLLALNASVEAARAGEAGKGFAVVAVEVRRLAQSAAQASSEVKALIEQSSTEVDGGAKLVANAAQKLDGILSAVQENSTLMQAISEANREQTSAISEVATAIRQMDEMTQHNAALVEETNAAIEQTEAQARELDGVVEIFVTTPRTPMARERSFERPTSEKRPRSVKSTAETYLSQGNAALKQDWSEF</sequence>
<dbReference type="SMART" id="SM00283">
    <property type="entry name" value="MA"/>
    <property type="match status" value="1"/>
</dbReference>
<evidence type="ECO:0000256" key="6">
    <source>
        <dbReference type="SAM" id="Phobius"/>
    </source>
</evidence>
<comment type="caution">
    <text evidence="9">The sequence shown here is derived from an EMBL/GenBank/DDBJ whole genome shotgun (WGS) entry which is preliminary data.</text>
</comment>
<organism evidence="9 10">
    <name type="scientific">Devosia pacifica</name>
    <dbReference type="NCBI Taxonomy" id="1335967"/>
    <lineage>
        <taxon>Bacteria</taxon>
        <taxon>Pseudomonadati</taxon>
        <taxon>Pseudomonadota</taxon>
        <taxon>Alphaproteobacteria</taxon>
        <taxon>Hyphomicrobiales</taxon>
        <taxon>Devosiaceae</taxon>
        <taxon>Devosia</taxon>
    </lineage>
</organism>
<dbReference type="Pfam" id="PF18947">
    <property type="entry name" value="HAMP_2"/>
    <property type="match status" value="1"/>
</dbReference>
<evidence type="ECO:0000313" key="10">
    <source>
        <dbReference type="Proteomes" id="UP000646579"/>
    </source>
</evidence>
<evidence type="ECO:0000256" key="5">
    <source>
        <dbReference type="SAM" id="MobiDB-lite"/>
    </source>
</evidence>
<feature type="transmembrane region" description="Helical" evidence="6">
    <location>
        <begin position="181"/>
        <end position="203"/>
    </location>
</feature>
<feature type="region of interest" description="Disordered" evidence="5">
    <location>
        <begin position="628"/>
        <end position="669"/>
    </location>
</feature>
<dbReference type="Gene3D" id="6.10.340.10">
    <property type="match status" value="1"/>
</dbReference>
<name>A0A918S499_9HYPH</name>
<evidence type="ECO:0000259" key="8">
    <source>
        <dbReference type="PROSITE" id="PS50885"/>
    </source>
</evidence>
<feature type="transmembrane region" description="Helical" evidence="6">
    <location>
        <begin position="12"/>
        <end position="33"/>
    </location>
</feature>
<evidence type="ECO:0000256" key="4">
    <source>
        <dbReference type="PROSITE-ProRule" id="PRU00284"/>
    </source>
</evidence>
<dbReference type="GO" id="GO:0004888">
    <property type="term" value="F:transmembrane signaling receptor activity"/>
    <property type="evidence" value="ECO:0007669"/>
    <property type="project" value="InterPro"/>
</dbReference>
<dbReference type="GO" id="GO:0006935">
    <property type="term" value="P:chemotaxis"/>
    <property type="evidence" value="ECO:0007669"/>
    <property type="project" value="InterPro"/>
</dbReference>
<evidence type="ECO:0000256" key="3">
    <source>
        <dbReference type="ARBA" id="ARBA00029447"/>
    </source>
</evidence>
<dbReference type="Pfam" id="PF00672">
    <property type="entry name" value="HAMP"/>
    <property type="match status" value="1"/>
</dbReference>
<dbReference type="InterPro" id="IPR051310">
    <property type="entry name" value="MCP_chemotaxis"/>
</dbReference>
<feature type="domain" description="HAMP" evidence="8">
    <location>
        <begin position="294"/>
        <end position="329"/>
    </location>
</feature>
<dbReference type="AlphaFoldDB" id="A0A918S499"/>
<dbReference type="InterPro" id="IPR004090">
    <property type="entry name" value="Chemotax_Me-accpt_rcpt"/>
</dbReference>
<dbReference type="InterPro" id="IPR003660">
    <property type="entry name" value="HAMP_dom"/>
</dbReference>
<reference evidence="9" key="1">
    <citation type="journal article" date="2014" name="Int. J. Syst. Evol. Microbiol.">
        <title>Complete genome sequence of Corynebacterium casei LMG S-19264T (=DSM 44701T), isolated from a smear-ripened cheese.</title>
        <authorList>
            <consortium name="US DOE Joint Genome Institute (JGI-PGF)"/>
            <person name="Walter F."/>
            <person name="Albersmeier A."/>
            <person name="Kalinowski J."/>
            <person name="Ruckert C."/>
        </authorList>
    </citation>
    <scope>NUCLEOTIDE SEQUENCE</scope>
    <source>
        <strain evidence="9">KCTC 32437</strain>
    </source>
</reference>
<keyword evidence="2" id="KW-0488">Methylation</keyword>
<keyword evidence="4" id="KW-0807">Transducer</keyword>
<evidence type="ECO:0000256" key="1">
    <source>
        <dbReference type="ARBA" id="ARBA00004370"/>
    </source>
</evidence>
<comment type="subcellular location">
    <subcellularLocation>
        <location evidence="1">Membrane</location>
    </subcellularLocation>
</comment>
<dbReference type="GO" id="GO:0005886">
    <property type="term" value="C:plasma membrane"/>
    <property type="evidence" value="ECO:0007669"/>
    <property type="project" value="TreeGrafter"/>
</dbReference>
<dbReference type="Proteomes" id="UP000646579">
    <property type="component" value="Unassembled WGS sequence"/>
</dbReference>
<accession>A0A918S499</accession>
<dbReference type="GO" id="GO:0007165">
    <property type="term" value="P:signal transduction"/>
    <property type="evidence" value="ECO:0007669"/>
    <property type="project" value="UniProtKB-KW"/>
</dbReference>
<feature type="compositionally biased region" description="Polar residues" evidence="5">
    <location>
        <begin position="647"/>
        <end position="659"/>
    </location>
</feature>
<dbReference type="CDD" id="cd11386">
    <property type="entry name" value="MCP_signal"/>
    <property type="match status" value="1"/>
</dbReference>
<evidence type="ECO:0008006" key="11">
    <source>
        <dbReference type="Google" id="ProtNLM"/>
    </source>
</evidence>
<dbReference type="FunFam" id="1.10.287.950:FF:000001">
    <property type="entry name" value="Methyl-accepting chemotaxis sensory transducer"/>
    <property type="match status" value="1"/>
</dbReference>
<evidence type="ECO:0000256" key="2">
    <source>
        <dbReference type="ARBA" id="ARBA00022481"/>
    </source>
</evidence>
<dbReference type="Pfam" id="PF00015">
    <property type="entry name" value="MCPsignal"/>
    <property type="match status" value="1"/>
</dbReference>
<keyword evidence="6" id="KW-0472">Membrane</keyword>
<proteinExistence type="inferred from homology"/>
<dbReference type="PROSITE" id="PS50885">
    <property type="entry name" value="HAMP"/>
    <property type="match status" value="2"/>
</dbReference>
<feature type="compositionally biased region" description="Basic and acidic residues" evidence="5">
    <location>
        <begin position="629"/>
        <end position="644"/>
    </location>
</feature>
<keyword evidence="6" id="KW-1133">Transmembrane helix</keyword>
<reference evidence="9" key="2">
    <citation type="submission" date="2020-09" db="EMBL/GenBank/DDBJ databases">
        <authorList>
            <person name="Sun Q."/>
            <person name="Kim S."/>
        </authorList>
    </citation>
    <scope>NUCLEOTIDE SEQUENCE</scope>
    <source>
        <strain evidence="9">KCTC 32437</strain>
    </source>
</reference>
<evidence type="ECO:0000259" key="7">
    <source>
        <dbReference type="PROSITE" id="PS50111"/>
    </source>
</evidence>
<keyword evidence="6" id="KW-0812">Transmembrane</keyword>
<keyword evidence="10" id="KW-1185">Reference proteome</keyword>
<dbReference type="Gene3D" id="1.10.287.950">
    <property type="entry name" value="Methyl-accepting chemotaxis protein"/>
    <property type="match status" value="1"/>
</dbReference>
<dbReference type="SUPFAM" id="SSF158472">
    <property type="entry name" value="HAMP domain-like"/>
    <property type="match status" value="1"/>
</dbReference>
<feature type="domain" description="HAMP" evidence="8">
    <location>
        <begin position="206"/>
        <end position="259"/>
    </location>
</feature>
<comment type="similarity">
    <text evidence="3">Belongs to the methyl-accepting chemotaxis (MCP) protein family.</text>
</comment>
<dbReference type="InterPro" id="IPR004089">
    <property type="entry name" value="MCPsignal_dom"/>
</dbReference>
<dbReference type="SUPFAM" id="SSF58104">
    <property type="entry name" value="Methyl-accepting chemotaxis protein (MCP) signaling domain"/>
    <property type="match status" value="1"/>
</dbReference>